<dbReference type="SUPFAM" id="SSF55298">
    <property type="entry name" value="YjgF-like"/>
    <property type="match status" value="1"/>
</dbReference>
<dbReference type="PANTHER" id="PTHR43760">
    <property type="entry name" value="ENDORIBONUCLEASE-RELATED"/>
    <property type="match status" value="1"/>
</dbReference>
<evidence type="ECO:0000259" key="1">
    <source>
        <dbReference type="Pfam" id="PF14588"/>
    </source>
</evidence>
<dbReference type="InterPro" id="IPR013813">
    <property type="entry name" value="Endoribo_LPSP/chorism_mut-like"/>
</dbReference>
<sequence>MSHKTAEEKLRRLDIELPTPAPPGGSYCQFTTTGNLVYVAGQTPVDSEGTILFKGKCGADHDVASAYKAATLCGINLLTNLKVACGGDLERVEKVVKVNGYCACTPDFTEHPKVINGASDLFVEVFGEKGRHARTAIGVQSLPFGAVVEVEAIVQIKPVSKRASLGSSLGFS</sequence>
<dbReference type="Pfam" id="PF14588">
    <property type="entry name" value="YjgF_endoribonc"/>
    <property type="match status" value="1"/>
</dbReference>
<dbReference type="InterPro" id="IPR035959">
    <property type="entry name" value="RutC-like_sf"/>
</dbReference>
<organism evidence="2">
    <name type="scientific">Hemiselmis andersenii</name>
    <name type="common">Cryptophyte alga</name>
    <dbReference type="NCBI Taxonomy" id="464988"/>
    <lineage>
        <taxon>Eukaryota</taxon>
        <taxon>Cryptophyceae</taxon>
        <taxon>Cryptomonadales</taxon>
        <taxon>Hemiselmidaceae</taxon>
        <taxon>Hemiselmis</taxon>
    </lineage>
</organism>
<name>A0A6U4N7D2_HEMAN</name>
<feature type="domain" description="Endoribonuclease L-PSP/chorismate mutase-like" evidence="1">
    <location>
        <begin position="10"/>
        <end position="147"/>
    </location>
</feature>
<dbReference type="PANTHER" id="PTHR43760:SF1">
    <property type="entry name" value="ENDORIBONUCLEASE L-PSP_CHORISMATE MUTASE-LIKE DOMAIN-CONTAINING PROTEIN"/>
    <property type="match status" value="1"/>
</dbReference>
<proteinExistence type="predicted"/>
<dbReference type="CDD" id="cd02199">
    <property type="entry name" value="YjgF_YER057c_UK114_like_1"/>
    <property type="match status" value="1"/>
</dbReference>
<reference evidence="2" key="1">
    <citation type="submission" date="2021-01" db="EMBL/GenBank/DDBJ databases">
        <authorList>
            <person name="Corre E."/>
            <person name="Pelletier E."/>
            <person name="Niang G."/>
            <person name="Scheremetjew M."/>
            <person name="Finn R."/>
            <person name="Kale V."/>
            <person name="Holt S."/>
            <person name="Cochrane G."/>
            <person name="Meng A."/>
            <person name="Brown T."/>
            <person name="Cohen L."/>
        </authorList>
    </citation>
    <scope>NUCLEOTIDE SEQUENCE</scope>
    <source>
        <strain evidence="2">CCMP441</strain>
    </source>
</reference>
<dbReference type="Gene3D" id="3.30.1330.40">
    <property type="entry name" value="RutC-like"/>
    <property type="match status" value="1"/>
</dbReference>
<gene>
    <name evidence="2" type="ORF">HAND1043_LOCUS16754</name>
</gene>
<dbReference type="AlphaFoldDB" id="A0A6U4N7D2"/>
<protein>
    <recommendedName>
        <fullName evidence="1">Endoribonuclease L-PSP/chorismate mutase-like domain-containing protein</fullName>
    </recommendedName>
</protein>
<dbReference type="EMBL" id="HBFK01027549">
    <property type="protein sequence ID" value="CAD8750250.1"/>
    <property type="molecule type" value="Transcribed_RNA"/>
</dbReference>
<evidence type="ECO:0000313" key="2">
    <source>
        <dbReference type="EMBL" id="CAD8750250.1"/>
    </source>
</evidence>
<accession>A0A6U4N7D2</accession>